<reference evidence="6 7" key="1">
    <citation type="submission" date="2020-08" db="EMBL/GenBank/DDBJ databases">
        <title>Genomic Encyclopedia of Type Strains, Phase III (KMG-III): the genomes of soil and plant-associated and newly described type strains.</title>
        <authorList>
            <person name="Whitman W."/>
        </authorList>
    </citation>
    <scope>NUCLEOTIDE SEQUENCE [LARGE SCALE GENOMIC DNA]</scope>
    <source>
        <strain evidence="6 7">CECT 8712</strain>
    </source>
</reference>
<evidence type="ECO:0000256" key="3">
    <source>
        <dbReference type="ARBA" id="ARBA00022840"/>
    </source>
</evidence>
<dbReference type="AlphaFoldDB" id="A0A841ISV4"/>
<protein>
    <recommendedName>
        <fullName evidence="5">ATP-grasp domain-containing protein</fullName>
    </recommendedName>
</protein>
<gene>
    <name evidence="6" type="ORF">FHS13_003268</name>
</gene>
<sequence length="424" mass="47356">MDEENRKILERTPSARDCEFHQLLTQEELQFGQVDIEELLAKAERVLDEFEGSVDAIVGYWDFPVTLLVPILCAPRGLPSPSLESVVRCEHKYWSRLLQSEVVDAHPPFALVELDDPTPPENLSYPFWFKPVKSASSELAYRIEDEEAFRAAAERLREGVDRIGLPFEQILKRIDLPPEIAAAGGRTALAEGSLKGLQVAVEGYVYQGEPVVHGVLDSVDYPGSSTFLRHQYPSGLSDDVCRRLSDTAKRTVRKLGLDNSTFSVEFFYDPLEDELGIVEVNPRHSQAHAELFELVDGVANHERMLRLALGQDPALPANGTPTGYEVAAEWYLRRFDDGVTTRVPTEEEVAELEASLPGVTVKVVPQEGQRLSELPAQDSYSYELALITIGASDETEMTAKYERCVEELKFEFEDEDPLAETGGL</sequence>
<keyword evidence="3 4" id="KW-0067">ATP-binding</keyword>
<dbReference type="PANTHER" id="PTHR43585:SF2">
    <property type="entry name" value="ATP-GRASP ENZYME FSQD"/>
    <property type="match status" value="1"/>
</dbReference>
<evidence type="ECO:0000259" key="5">
    <source>
        <dbReference type="PROSITE" id="PS50975"/>
    </source>
</evidence>
<dbReference type="RefSeq" id="WP_221443016.1">
    <property type="nucleotide sequence ID" value="NZ_JACHJO010000009.1"/>
</dbReference>
<name>A0A841ISV4_9ACTN</name>
<dbReference type="Pfam" id="PF13535">
    <property type="entry name" value="ATP-grasp_4"/>
    <property type="match status" value="1"/>
</dbReference>
<evidence type="ECO:0000313" key="6">
    <source>
        <dbReference type="EMBL" id="MBB6121300.1"/>
    </source>
</evidence>
<dbReference type="SUPFAM" id="SSF56059">
    <property type="entry name" value="Glutathione synthetase ATP-binding domain-like"/>
    <property type="match status" value="1"/>
</dbReference>
<dbReference type="PROSITE" id="PS50975">
    <property type="entry name" value="ATP_GRASP"/>
    <property type="match status" value="1"/>
</dbReference>
<feature type="domain" description="ATP-grasp" evidence="5">
    <location>
        <begin position="95"/>
        <end position="309"/>
    </location>
</feature>
<dbReference type="InterPro" id="IPR052032">
    <property type="entry name" value="ATP-dep_AA_Ligase"/>
</dbReference>
<comment type="caution">
    <text evidence="6">The sequence shown here is derived from an EMBL/GenBank/DDBJ whole genome shotgun (WGS) entry which is preliminary data.</text>
</comment>
<dbReference type="PANTHER" id="PTHR43585">
    <property type="entry name" value="FUMIPYRROLE BIOSYNTHESIS PROTEIN C"/>
    <property type="match status" value="1"/>
</dbReference>
<accession>A0A841ISV4</accession>
<dbReference type="GO" id="GO:0005524">
    <property type="term" value="F:ATP binding"/>
    <property type="evidence" value="ECO:0007669"/>
    <property type="project" value="UniProtKB-UniRule"/>
</dbReference>
<dbReference type="Proteomes" id="UP000536604">
    <property type="component" value="Unassembled WGS sequence"/>
</dbReference>
<dbReference type="GO" id="GO:0016874">
    <property type="term" value="F:ligase activity"/>
    <property type="evidence" value="ECO:0007669"/>
    <property type="project" value="UniProtKB-KW"/>
</dbReference>
<evidence type="ECO:0000313" key="7">
    <source>
        <dbReference type="Proteomes" id="UP000536604"/>
    </source>
</evidence>
<keyword evidence="1" id="KW-0436">Ligase</keyword>
<dbReference type="Gene3D" id="3.30.470.20">
    <property type="entry name" value="ATP-grasp fold, B domain"/>
    <property type="match status" value="1"/>
</dbReference>
<dbReference type="InterPro" id="IPR011761">
    <property type="entry name" value="ATP-grasp"/>
</dbReference>
<proteinExistence type="predicted"/>
<keyword evidence="2 4" id="KW-0547">Nucleotide-binding</keyword>
<organism evidence="6 7">
    <name type="scientific">Nocardiopsis algeriensis</name>
    <dbReference type="NCBI Taxonomy" id="1478215"/>
    <lineage>
        <taxon>Bacteria</taxon>
        <taxon>Bacillati</taxon>
        <taxon>Actinomycetota</taxon>
        <taxon>Actinomycetes</taxon>
        <taxon>Streptosporangiales</taxon>
        <taxon>Nocardiopsidaceae</taxon>
        <taxon>Nocardiopsis</taxon>
    </lineage>
</organism>
<dbReference type="EMBL" id="JACHJO010000009">
    <property type="protein sequence ID" value="MBB6121300.1"/>
    <property type="molecule type" value="Genomic_DNA"/>
</dbReference>
<evidence type="ECO:0000256" key="1">
    <source>
        <dbReference type="ARBA" id="ARBA00022598"/>
    </source>
</evidence>
<dbReference type="GO" id="GO:0046872">
    <property type="term" value="F:metal ion binding"/>
    <property type="evidence" value="ECO:0007669"/>
    <property type="project" value="InterPro"/>
</dbReference>
<evidence type="ECO:0000256" key="4">
    <source>
        <dbReference type="PROSITE-ProRule" id="PRU00409"/>
    </source>
</evidence>
<evidence type="ECO:0000256" key="2">
    <source>
        <dbReference type="ARBA" id="ARBA00022741"/>
    </source>
</evidence>
<keyword evidence="7" id="KW-1185">Reference proteome</keyword>